<evidence type="ECO:0000313" key="1">
    <source>
        <dbReference type="EMBL" id="MBV7267566.1"/>
    </source>
</evidence>
<dbReference type="EMBL" id="JAGSPB010000005">
    <property type="protein sequence ID" value="MBV7267566.1"/>
    <property type="molecule type" value="Genomic_DNA"/>
</dbReference>
<organism evidence="1 2">
    <name type="scientific">Erythrobacter ani</name>
    <dbReference type="NCBI Taxonomy" id="2827235"/>
    <lineage>
        <taxon>Bacteria</taxon>
        <taxon>Pseudomonadati</taxon>
        <taxon>Pseudomonadota</taxon>
        <taxon>Alphaproteobacteria</taxon>
        <taxon>Sphingomonadales</taxon>
        <taxon>Erythrobacteraceae</taxon>
        <taxon>Erythrobacter/Porphyrobacter group</taxon>
        <taxon>Erythrobacter</taxon>
    </lineage>
</organism>
<sequence length="125" mass="13337">MNLEEFAKQAGLVLVEIDGSGVEQARTYTDKLTGQVKPLPGRQTGFIWQGGKYPVEVGVDFPTEKGPYAPGMYFLGGPIFSAGDYGRVQFKGTRELNLVDADEVLDRLTLAASAKGAAGPKEKAA</sequence>
<keyword evidence="2" id="KW-1185">Reference proteome</keyword>
<dbReference type="RefSeq" id="WP_218318103.1">
    <property type="nucleotide sequence ID" value="NZ_JAGSPB010000005.1"/>
</dbReference>
<accession>A0ABS6SR94</accession>
<evidence type="ECO:0000313" key="2">
    <source>
        <dbReference type="Proteomes" id="UP000699975"/>
    </source>
</evidence>
<dbReference type="Proteomes" id="UP000699975">
    <property type="component" value="Unassembled WGS sequence"/>
</dbReference>
<proteinExistence type="predicted"/>
<gene>
    <name evidence="1" type="ORF">KCG45_15375</name>
</gene>
<name>A0ABS6SR94_9SPHN</name>
<protein>
    <recommendedName>
        <fullName evidence="3">Single-stranded DNA-binding protein</fullName>
    </recommendedName>
</protein>
<comment type="caution">
    <text evidence="1">The sequence shown here is derived from an EMBL/GenBank/DDBJ whole genome shotgun (WGS) entry which is preliminary data.</text>
</comment>
<evidence type="ECO:0008006" key="3">
    <source>
        <dbReference type="Google" id="ProtNLM"/>
    </source>
</evidence>
<reference evidence="1 2" key="1">
    <citation type="submission" date="2021-04" db="EMBL/GenBank/DDBJ databases">
        <authorList>
            <person name="Pira H."/>
            <person name="Risdian C."/>
            <person name="Wink J."/>
        </authorList>
    </citation>
    <scope>NUCLEOTIDE SEQUENCE [LARGE SCALE GENOMIC DNA]</scope>
    <source>
        <strain evidence="1 2">WH131</strain>
    </source>
</reference>